<evidence type="ECO:0000256" key="8">
    <source>
        <dbReference type="ARBA" id="ARBA00023136"/>
    </source>
</evidence>
<comment type="subcellular location">
    <subcellularLocation>
        <location evidence="1 11">Membrane</location>
        <topology evidence="1 11">Single-pass membrane protein</topology>
    </subcellularLocation>
</comment>
<evidence type="ECO:0000256" key="5">
    <source>
        <dbReference type="ARBA" id="ARBA00022692"/>
    </source>
</evidence>
<evidence type="ECO:0000313" key="13">
    <source>
        <dbReference type="Proteomes" id="UP000054047"/>
    </source>
</evidence>
<gene>
    <name evidence="12" type="ORF">ANCDUO_07943</name>
</gene>
<proteinExistence type="inferred from homology"/>
<organism evidence="12 13">
    <name type="scientific">Ancylostoma duodenale</name>
    <dbReference type="NCBI Taxonomy" id="51022"/>
    <lineage>
        <taxon>Eukaryota</taxon>
        <taxon>Metazoa</taxon>
        <taxon>Ecdysozoa</taxon>
        <taxon>Nematoda</taxon>
        <taxon>Chromadorea</taxon>
        <taxon>Rhabditida</taxon>
        <taxon>Rhabditina</taxon>
        <taxon>Rhabditomorpha</taxon>
        <taxon>Strongyloidea</taxon>
        <taxon>Ancylostomatidae</taxon>
        <taxon>Ancylostomatinae</taxon>
        <taxon>Ancylostoma</taxon>
    </lineage>
</organism>
<dbReference type="Gene3D" id="3.40.50.2000">
    <property type="entry name" value="Glycogen Phosphorylase B"/>
    <property type="match status" value="1"/>
</dbReference>
<keyword evidence="7" id="KW-1133">Transmembrane helix</keyword>
<dbReference type="GO" id="GO:0015020">
    <property type="term" value="F:glucuronosyltransferase activity"/>
    <property type="evidence" value="ECO:0007669"/>
    <property type="project" value="UniProtKB-EC"/>
</dbReference>
<dbReference type="EMBL" id="KN729826">
    <property type="protein sequence ID" value="KIH61782.1"/>
    <property type="molecule type" value="Genomic_DNA"/>
</dbReference>
<evidence type="ECO:0000256" key="2">
    <source>
        <dbReference type="ARBA" id="ARBA00009995"/>
    </source>
</evidence>
<dbReference type="InterPro" id="IPR050271">
    <property type="entry name" value="UDP-glycosyltransferase"/>
</dbReference>
<evidence type="ECO:0000256" key="3">
    <source>
        <dbReference type="ARBA" id="ARBA00022676"/>
    </source>
</evidence>
<dbReference type="CDD" id="cd03784">
    <property type="entry name" value="GT1_Gtf-like"/>
    <property type="match status" value="1"/>
</dbReference>
<comment type="catalytic activity">
    <reaction evidence="9 11">
        <text>glucuronate acceptor + UDP-alpha-D-glucuronate = acceptor beta-D-glucuronoside + UDP + H(+)</text>
        <dbReference type="Rhea" id="RHEA:21032"/>
        <dbReference type="ChEBI" id="CHEBI:15378"/>
        <dbReference type="ChEBI" id="CHEBI:58052"/>
        <dbReference type="ChEBI" id="CHEBI:58223"/>
        <dbReference type="ChEBI" id="CHEBI:132367"/>
        <dbReference type="ChEBI" id="CHEBI:132368"/>
        <dbReference type="EC" id="2.4.1.17"/>
    </reaction>
</comment>
<dbReference type="AlphaFoldDB" id="A0A0C2DH47"/>
<dbReference type="PANTHER" id="PTHR48043">
    <property type="entry name" value="EG:EG0003.4 PROTEIN-RELATED"/>
    <property type="match status" value="1"/>
</dbReference>
<keyword evidence="4 10" id="KW-0808">Transferase</keyword>
<dbReference type="PROSITE" id="PS00375">
    <property type="entry name" value="UDPGT"/>
    <property type="match status" value="1"/>
</dbReference>
<evidence type="ECO:0000256" key="6">
    <source>
        <dbReference type="ARBA" id="ARBA00022729"/>
    </source>
</evidence>
<evidence type="ECO:0000256" key="11">
    <source>
        <dbReference type="RuleBase" id="RU362059"/>
    </source>
</evidence>
<evidence type="ECO:0000256" key="4">
    <source>
        <dbReference type="ARBA" id="ARBA00022679"/>
    </source>
</evidence>
<keyword evidence="6" id="KW-0732">Signal</keyword>
<keyword evidence="5" id="KW-0812">Transmembrane</keyword>
<dbReference type="EC" id="2.4.1.17" evidence="11"/>
<dbReference type="OrthoDB" id="5835829at2759"/>
<dbReference type="PANTHER" id="PTHR48043:SF73">
    <property type="entry name" value="UDP-GLUCURONOSYLTRANSFERASE"/>
    <property type="match status" value="1"/>
</dbReference>
<keyword evidence="3 10" id="KW-0328">Glycosyltransferase</keyword>
<comment type="similarity">
    <text evidence="2 10">Belongs to the UDP-glycosyltransferase family.</text>
</comment>
<accession>A0A0C2DH47</accession>
<evidence type="ECO:0000256" key="1">
    <source>
        <dbReference type="ARBA" id="ARBA00004167"/>
    </source>
</evidence>
<reference evidence="12 13" key="1">
    <citation type="submission" date="2013-12" db="EMBL/GenBank/DDBJ databases">
        <title>Draft genome of the parsitic nematode Ancylostoma duodenale.</title>
        <authorList>
            <person name="Mitreva M."/>
        </authorList>
    </citation>
    <scope>NUCLEOTIDE SEQUENCE [LARGE SCALE GENOMIC DNA]</scope>
    <source>
        <strain evidence="12 13">Zhejiang</strain>
    </source>
</reference>
<dbReference type="Pfam" id="PF00201">
    <property type="entry name" value="UDPGT"/>
    <property type="match status" value="1"/>
</dbReference>
<dbReference type="InterPro" id="IPR002213">
    <property type="entry name" value="UDP_glucos_trans"/>
</dbReference>
<dbReference type="SUPFAM" id="SSF53756">
    <property type="entry name" value="UDP-Glycosyltransferase/glycogen phosphorylase"/>
    <property type="match status" value="1"/>
</dbReference>
<dbReference type="Proteomes" id="UP000054047">
    <property type="component" value="Unassembled WGS sequence"/>
</dbReference>
<evidence type="ECO:0000256" key="10">
    <source>
        <dbReference type="RuleBase" id="RU003718"/>
    </source>
</evidence>
<dbReference type="FunFam" id="3.40.50.2000:FF:000038">
    <property type="entry name" value="UDP-GlucuronosylTransferase"/>
    <property type="match status" value="1"/>
</dbReference>
<sequence>MTNSNPYLDFPRPMLHKTVPIGGVSVSNDSKRNKLSPEWDAVLNERNTTVLVSFGSLAKAMYMPEEFKVSLLEVFESMPDTTFIMKYEEEGSKMADHLPNVHLSTWFPQNALLADPRLTAFVTHGGLGSVTELAFQGKPAVIIPVIADQLRNAPMLAKHGGGIVLDKSDLHSPEKLRDSLQKILNDDRYTLKTYRLN</sequence>
<evidence type="ECO:0000256" key="9">
    <source>
        <dbReference type="ARBA" id="ARBA00047475"/>
    </source>
</evidence>
<dbReference type="GO" id="GO:0016020">
    <property type="term" value="C:membrane"/>
    <property type="evidence" value="ECO:0007669"/>
    <property type="project" value="UniProtKB-SubCell"/>
</dbReference>
<dbReference type="InterPro" id="IPR035595">
    <property type="entry name" value="UDP_glycos_trans_CS"/>
</dbReference>
<keyword evidence="8" id="KW-0472">Membrane</keyword>
<protein>
    <recommendedName>
        <fullName evidence="11">UDP-glucuronosyltransferase</fullName>
        <ecNumber evidence="11">2.4.1.17</ecNumber>
    </recommendedName>
</protein>
<evidence type="ECO:0000256" key="7">
    <source>
        <dbReference type="ARBA" id="ARBA00022989"/>
    </source>
</evidence>
<name>A0A0C2DH47_9BILA</name>
<keyword evidence="13" id="KW-1185">Reference proteome</keyword>
<evidence type="ECO:0000313" key="12">
    <source>
        <dbReference type="EMBL" id="KIH61782.1"/>
    </source>
</evidence>